<evidence type="ECO:0000313" key="3">
    <source>
        <dbReference type="Proteomes" id="UP000604825"/>
    </source>
</evidence>
<dbReference type="Proteomes" id="UP000604825">
    <property type="component" value="Unassembled WGS sequence"/>
</dbReference>
<dbReference type="Pfam" id="PF20241">
    <property type="entry name" value="DUF6598"/>
    <property type="match status" value="1"/>
</dbReference>
<dbReference type="PANTHER" id="PTHR33065">
    <property type="entry name" value="OS07G0486400 PROTEIN"/>
    <property type="match status" value="1"/>
</dbReference>
<name>A0A811SCF0_9POAL</name>
<keyword evidence="3" id="KW-1185">Reference proteome</keyword>
<evidence type="ECO:0000313" key="2">
    <source>
        <dbReference type="EMBL" id="CAD6338430.1"/>
    </source>
</evidence>
<dbReference type="EMBL" id="CAJGYO010000019">
    <property type="protein sequence ID" value="CAD6338430.1"/>
    <property type="molecule type" value="Genomic_DNA"/>
</dbReference>
<dbReference type="PANTHER" id="PTHR33065:SF19">
    <property type="entry name" value="OS11G0130700 PROTEIN"/>
    <property type="match status" value="1"/>
</dbReference>
<feature type="domain" description="DUF6598" evidence="1">
    <location>
        <begin position="15"/>
        <end position="257"/>
    </location>
</feature>
<organism evidence="2 3">
    <name type="scientific">Miscanthus lutarioriparius</name>
    <dbReference type="NCBI Taxonomy" id="422564"/>
    <lineage>
        <taxon>Eukaryota</taxon>
        <taxon>Viridiplantae</taxon>
        <taxon>Streptophyta</taxon>
        <taxon>Embryophyta</taxon>
        <taxon>Tracheophyta</taxon>
        <taxon>Spermatophyta</taxon>
        <taxon>Magnoliopsida</taxon>
        <taxon>Liliopsida</taxon>
        <taxon>Poales</taxon>
        <taxon>Poaceae</taxon>
        <taxon>PACMAD clade</taxon>
        <taxon>Panicoideae</taxon>
        <taxon>Andropogonodae</taxon>
        <taxon>Andropogoneae</taxon>
        <taxon>Saccharinae</taxon>
        <taxon>Miscanthus</taxon>
    </lineage>
</organism>
<reference evidence="2" key="1">
    <citation type="submission" date="2020-10" db="EMBL/GenBank/DDBJ databases">
        <authorList>
            <person name="Han B."/>
            <person name="Lu T."/>
            <person name="Zhao Q."/>
            <person name="Huang X."/>
            <person name="Zhao Y."/>
        </authorList>
    </citation>
    <scope>NUCLEOTIDE SEQUENCE</scope>
</reference>
<protein>
    <recommendedName>
        <fullName evidence="1">DUF6598 domain-containing protein</fullName>
    </recommendedName>
</protein>
<sequence>MSTPLPQPQLKKKKVFSLKLARAPPAPMNAHGGLVQLYGYIAARDDVDSKLNYVFRHGRDDPIAVPLPARQGSPIEMTGPKRGIVLNCDVLLEFDMRIKNGDREEDDAQLIDGMTEFYEMHMTGKPSTVRINGDAGGAVDMSLSNVYGFEATVEVAISEVGDDAFDFSLGCAVSTMPGVAHKEFQLFGGHVAEPCGLRRFVVAVSMDTVMHLKLKAVEQNNGVVSNVVERCCSFEAKAHGCASNDVKLDGLASGSVKVTWSAV</sequence>
<dbReference type="AlphaFoldDB" id="A0A811SCF0"/>
<gene>
    <name evidence="2" type="ORF">NCGR_LOCUS62528</name>
</gene>
<comment type="caution">
    <text evidence="2">The sequence shown here is derived from an EMBL/GenBank/DDBJ whole genome shotgun (WGS) entry which is preliminary data.</text>
</comment>
<dbReference type="OrthoDB" id="642104at2759"/>
<proteinExistence type="predicted"/>
<evidence type="ECO:0000259" key="1">
    <source>
        <dbReference type="Pfam" id="PF20241"/>
    </source>
</evidence>
<accession>A0A811SCF0</accession>
<dbReference type="InterPro" id="IPR046533">
    <property type="entry name" value="DUF6598"/>
</dbReference>